<dbReference type="PROSITE" id="PS50883">
    <property type="entry name" value="EAL"/>
    <property type="match status" value="1"/>
</dbReference>
<comment type="caution">
    <text evidence="3">The sequence shown here is derived from an EMBL/GenBank/DDBJ whole genome shotgun (WGS) entry which is preliminary data.</text>
</comment>
<organism evidence="3 4">
    <name type="scientific">Nakamurella alba</name>
    <dbReference type="NCBI Taxonomy" id="2665158"/>
    <lineage>
        <taxon>Bacteria</taxon>
        <taxon>Bacillati</taxon>
        <taxon>Actinomycetota</taxon>
        <taxon>Actinomycetes</taxon>
        <taxon>Nakamurellales</taxon>
        <taxon>Nakamurellaceae</taxon>
        <taxon>Nakamurella</taxon>
    </lineage>
</organism>
<dbReference type="CDD" id="cd01948">
    <property type="entry name" value="EAL"/>
    <property type="match status" value="1"/>
</dbReference>
<dbReference type="SUPFAM" id="SSF141868">
    <property type="entry name" value="EAL domain-like"/>
    <property type="match status" value="1"/>
</dbReference>
<dbReference type="InterPro" id="IPR001633">
    <property type="entry name" value="EAL_dom"/>
</dbReference>
<dbReference type="PANTHER" id="PTHR33121:SF70">
    <property type="entry name" value="SIGNALING PROTEIN YKOW"/>
    <property type="match status" value="1"/>
</dbReference>
<dbReference type="Proteomes" id="UP000460221">
    <property type="component" value="Unassembled WGS sequence"/>
</dbReference>
<evidence type="ECO:0000256" key="1">
    <source>
        <dbReference type="SAM" id="Phobius"/>
    </source>
</evidence>
<keyword evidence="1" id="KW-1133">Transmembrane helix</keyword>
<protein>
    <submittedName>
        <fullName evidence="3">EAL domain-containing protein</fullName>
    </submittedName>
</protein>
<feature type="transmembrane region" description="Helical" evidence="1">
    <location>
        <begin position="97"/>
        <end position="117"/>
    </location>
</feature>
<feature type="transmembrane region" description="Helical" evidence="1">
    <location>
        <begin position="123"/>
        <end position="144"/>
    </location>
</feature>
<sequence length="797" mass="82902">MTLRMRLCSLRHRPVDGMTDQSSGSAMDRSGTVPVPRPVALVPAAALGVGCLAVPALAALGAAGVLPTGPVVAIGLLPLLISWGVAIVRWQAWDRRSVWTGLLGLIGVALPLAVGMTGRPASVVAALGHLLILLCLLEVTVRGLQRHPEQARGARLWIEYGIVALAAAACLVGIVPGILADDPGGRWFDVLAAVLAAGATAMAVLLLACWTWSPGWALWALGMLTVAASRVVSGAESVHAIGVLAGGLLVAASSVHPDLGRALAGLARWRPDRAWQRSLWLCSALAVGTVGIALHHGASGWSEVAGPVLAAVAVLLLGVRARLLVAGMSAPRGDLVRAPLDSVGAAAWLSSIQPMDEGTVEVGAVAVVTMLDVRAPEEPEAELDRQVLDRLSGAITLESGGAGGPDRWALARHGEVLHLILARRGHRSDAGAGDHPDSADSADTAARLARLAGTVDGLLAAPFRIDGVPVRVDHAVGWAHRTATATRRPNGVVGDATWAARTAAPGRPAVFDPVHRTAIRRRAEIGALLDRSLTALSTGTPAHVAESGFSIVFEPVVSLRDGETVAAETLARWRAPGIGPVSPGEFIPIAEQNRNITALGDWVLGEACLRAARSSAVRAVAVNLSGDELVRPDLYGRVMRALHNAGLDPRRLILEVTETVVDAAVDAGAGALKSLAAKGVSLYLDDFGAASSGLARLVALPWSVIKLDRWFLSGLTRDSQRAALVGSIAQLARRLGVDTLAEGVEDVRTLELVRDLGCDLVQGWVFGQARATLAQAWQQHVPRDFQLAARVPAPGKA</sequence>
<keyword evidence="1" id="KW-0812">Transmembrane</keyword>
<feature type="transmembrane region" description="Helical" evidence="1">
    <location>
        <begin position="238"/>
        <end position="257"/>
    </location>
</feature>
<proteinExistence type="predicted"/>
<feature type="transmembrane region" description="Helical" evidence="1">
    <location>
        <begin position="156"/>
        <end position="178"/>
    </location>
</feature>
<dbReference type="Gene3D" id="3.20.20.450">
    <property type="entry name" value="EAL domain"/>
    <property type="match status" value="1"/>
</dbReference>
<evidence type="ECO:0000259" key="2">
    <source>
        <dbReference type="PROSITE" id="PS50883"/>
    </source>
</evidence>
<feature type="domain" description="EAL" evidence="2">
    <location>
        <begin position="533"/>
        <end position="783"/>
    </location>
</feature>
<keyword evidence="4" id="KW-1185">Reference proteome</keyword>
<dbReference type="AlphaFoldDB" id="A0A7K1FTG9"/>
<keyword evidence="1" id="KW-0472">Membrane</keyword>
<dbReference type="SMART" id="SM00052">
    <property type="entry name" value="EAL"/>
    <property type="match status" value="1"/>
</dbReference>
<accession>A0A7K1FTG9</accession>
<feature type="transmembrane region" description="Helical" evidence="1">
    <location>
        <begin position="71"/>
        <end position="90"/>
    </location>
</feature>
<dbReference type="Pfam" id="PF00563">
    <property type="entry name" value="EAL"/>
    <property type="match status" value="1"/>
</dbReference>
<dbReference type="EMBL" id="WLYK01000020">
    <property type="protein sequence ID" value="MTD17455.1"/>
    <property type="molecule type" value="Genomic_DNA"/>
</dbReference>
<gene>
    <name evidence="3" type="ORF">GIS00_26330</name>
</gene>
<reference evidence="3 4" key="1">
    <citation type="submission" date="2019-11" db="EMBL/GenBank/DDBJ databases">
        <authorList>
            <person name="Jiang L.-Q."/>
        </authorList>
    </citation>
    <scope>NUCLEOTIDE SEQUENCE [LARGE SCALE GENOMIC DNA]</scope>
    <source>
        <strain evidence="3 4">YIM 132087</strain>
    </source>
</reference>
<dbReference type="GO" id="GO:0071111">
    <property type="term" value="F:cyclic-guanylate-specific phosphodiesterase activity"/>
    <property type="evidence" value="ECO:0007669"/>
    <property type="project" value="InterPro"/>
</dbReference>
<dbReference type="InterPro" id="IPR035919">
    <property type="entry name" value="EAL_sf"/>
</dbReference>
<evidence type="ECO:0000313" key="4">
    <source>
        <dbReference type="Proteomes" id="UP000460221"/>
    </source>
</evidence>
<dbReference type="InterPro" id="IPR050706">
    <property type="entry name" value="Cyclic-di-GMP_PDE-like"/>
</dbReference>
<evidence type="ECO:0000313" key="3">
    <source>
        <dbReference type="EMBL" id="MTD17455.1"/>
    </source>
</evidence>
<feature type="transmembrane region" description="Helical" evidence="1">
    <location>
        <begin position="190"/>
        <end position="209"/>
    </location>
</feature>
<dbReference type="PANTHER" id="PTHR33121">
    <property type="entry name" value="CYCLIC DI-GMP PHOSPHODIESTERASE PDEF"/>
    <property type="match status" value="1"/>
</dbReference>
<name>A0A7K1FTG9_9ACTN</name>
<feature type="transmembrane region" description="Helical" evidence="1">
    <location>
        <begin position="39"/>
        <end position="65"/>
    </location>
</feature>